<proteinExistence type="predicted"/>
<sequence length="176" mass="20564">MSVEFQWGWAIGVSILWYVVLPLVMRLILRGMPDLLPFQLRVLFHLCCKRWASSLFYVSFLFVFMTTGVGRGFFIALASLFASLIWLPILNRRHFGRRIRYESKVVVSVIHCMMFFVIYLGMAAMQFSYAAQSVPLIGICALLVSLYGTIRLWHVHEERIDRRSVEGYVRRVHPNR</sequence>
<dbReference type="STRING" id="1385510.GCA_000425205_02452"/>
<dbReference type="AlphaFoldDB" id="A0A0A5GHA4"/>
<feature type="transmembrane region" description="Helical" evidence="1">
    <location>
        <begin position="103"/>
        <end position="122"/>
    </location>
</feature>
<reference evidence="2 3" key="1">
    <citation type="submission" date="2013-08" db="EMBL/GenBank/DDBJ databases">
        <authorList>
            <person name="Huang J."/>
            <person name="Wang G."/>
        </authorList>
    </citation>
    <scope>NUCLEOTIDE SEQUENCE [LARGE SCALE GENOMIC DNA]</scope>
    <source>
        <strain evidence="2 3">JSM 076056</strain>
    </source>
</reference>
<name>A0A0A5GHA4_9BACI</name>
<evidence type="ECO:0000256" key="1">
    <source>
        <dbReference type="SAM" id="Phobius"/>
    </source>
</evidence>
<protein>
    <submittedName>
        <fullName evidence="2">Uncharacterized protein</fullName>
    </submittedName>
</protein>
<organism evidence="2 3">
    <name type="scientific">Pontibacillus halophilus JSM 076056 = DSM 19796</name>
    <dbReference type="NCBI Taxonomy" id="1385510"/>
    <lineage>
        <taxon>Bacteria</taxon>
        <taxon>Bacillati</taxon>
        <taxon>Bacillota</taxon>
        <taxon>Bacilli</taxon>
        <taxon>Bacillales</taxon>
        <taxon>Bacillaceae</taxon>
        <taxon>Pontibacillus</taxon>
    </lineage>
</organism>
<evidence type="ECO:0000313" key="2">
    <source>
        <dbReference type="EMBL" id="KGX91409.1"/>
    </source>
</evidence>
<feature type="transmembrane region" description="Helical" evidence="1">
    <location>
        <begin position="73"/>
        <end position="91"/>
    </location>
</feature>
<evidence type="ECO:0000313" key="3">
    <source>
        <dbReference type="Proteomes" id="UP000030528"/>
    </source>
</evidence>
<keyword evidence="1" id="KW-0812">Transmembrane</keyword>
<dbReference type="RefSeq" id="WP_026800790.1">
    <property type="nucleotide sequence ID" value="NZ_AULI01000010.1"/>
</dbReference>
<feature type="transmembrane region" description="Helical" evidence="1">
    <location>
        <begin position="6"/>
        <end position="29"/>
    </location>
</feature>
<feature type="transmembrane region" description="Helical" evidence="1">
    <location>
        <begin position="134"/>
        <end position="153"/>
    </location>
</feature>
<comment type="caution">
    <text evidence="2">The sequence shown here is derived from an EMBL/GenBank/DDBJ whole genome shotgun (WGS) entry which is preliminary data.</text>
</comment>
<dbReference type="Proteomes" id="UP000030528">
    <property type="component" value="Unassembled WGS sequence"/>
</dbReference>
<keyword evidence="1" id="KW-0472">Membrane</keyword>
<keyword evidence="1" id="KW-1133">Transmembrane helix</keyword>
<keyword evidence="3" id="KW-1185">Reference proteome</keyword>
<gene>
    <name evidence="2" type="ORF">N781_04640</name>
</gene>
<dbReference type="EMBL" id="AVPE01000010">
    <property type="protein sequence ID" value="KGX91409.1"/>
    <property type="molecule type" value="Genomic_DNA"/>
</dbReference>
<accession>A0A0A5GHA4</accession>